<reference evidence="1" key="1">
    <citation type="submission" date="2020-06" db="EMBL/GenBank/DDBJ databases">
        <authorList>
            <person name="Li T."/>
            <person name="Hu X."/>
            <person name="Zhang T."/>
            <person name="Song X."/>
            <person name="Zhang H."/>
            <person name="Dai N."/>
            <person name="Sheng W."/>
            <person name="Hou X."/>
            <person name="Wei L."/>
        </authorList>
    </citation>
    <scope>NUCLEOTIDE SEQUENCE</scope>
    <source>
        <strain evidence="1">K16</strain>
        <tissue evidence="1">Leaf</tissue>
    </source>
</reference>
<sequence>MEHLYKQMGKEAWLLISKENLLSVGKLVKNGYGLWFKGNLCKIYNNIAEDQVIAKVKTESTRNFPLRLHHNSVMTESADDSWLWHKNYCHLNFPGPKLLKEKKMAEGLLEIQINANSIMLSLGHLRENLEELDKKFGHLVVNAQVARQIQRAHLNTVQIANFLVSIYIAME</sequence>
<reference evidence="1" key="2">
    <citation type="journal article" date="2024" name="Plant">
        <title>Genomic evolution and insights into agronomic trait innovations of Sesamum species.</title>
        <authorList>
            <person name="Miao H."/>
            <person name="Wang L."/>
            <person name="Qu L."/>
            <person name="Liu H."/>
            <person name="Sun Y."/>
            <person name="Le M."/>
            <person name="Wang Q."/>
            <person name="Wei S."/>
            <person name="Zheng Y."/>
            <person name="Lin W."/>
            <person name="Duan Y."/>
            <person name="Cao H."/>
            <person name="Xiong S."/>
            <person name="Wang X."/>
            <person name="Wei L."/>
            <person name="Li C."/>
            <person name="Ma Q."/>
            <person name="Ju M."/>
            <person name="Zhao R."/>
            <person name="Li G."/>
            <person name="Mu C."/>
            <person name="Tian Q."/>
            <person name="Mei H."/>
            <person name="Zhang T."/>
            <person name="Gao T."/>
            <person name="Zhang H."/>
        </authorList>
    </citation>
    <scope>NUCLEOTIDE SEQUENCE</scope>
    <source>
        <strain evidence="1">K16</strain>
    </source>
</reference>
<evidence type="ECO:0000313" key="1">
    <source>
        <dbReference type="EMBL" id="KAK4397940.1"/>
    </source>
</evidence>
<gene>
    <name evidence="1" type="ORF">Sango_1269500</name>
</gene>
<protein>
    <submittedName>
        <fullName evidence="1">Uncharacterized protein</fullName>
    </submittedName>
</protein>
<organism evidence="1 2">
    <name type="scientific">Sesamum angolense</name>
    <dbReference type="NCBI Taxonomy" id="2727404"/>
    <lineage>
        <taxon>Eukaryota</taxon>
        <taxon>Viridiplantae</taxon>
        <taxon>Streptophyta</taxon>
        <taxon>Embryophyta</taxon>
        <taxon>Tracheophyta</taxon>
        <taxon>Spermatophyta</taxon>
        <taxon>Magnoliopsida</taxon>
        <taxon>eudicotyledons</taxon>
        <taxon>Gunneridae</taxon>
        <taxon>Pentapetalae</taxon>
        <taxon>asterids</taxon>
        <taxon>lamiids</taxon>
        <taxon>Lamiales</taxon>
        <taxon>Pedaliaceae</taxon>
        <taxon>Sesamum</taxon>
    </lineage>
</organism>
<evidence type="ECO:0000313" key="2">
    <source>
        <dbReference type="Proteomes" id="UP001289374"/>
    </source>
</evidence>
<name>A0AAE2BUF6_9LAMI</name>
<accession>A0AAE2BUF6</accession>
<comment type="caution">
    <text evidence="1">The sequence shown here is derived from an EMBL/GenBank/DDBJ whole genome shotgun (WGS) entry which is preliminary data.</text>
</comment>
<proteinExistence type="predicted"/>
<dbReference type="EMBL" id="JACGWL010000007">
    <property type="protein sequence ID" value="KAK4397940.1"/>
    <property type="molecule type" value="Genomic_DNA"/>
</dbReference>
<dbReference type="AlphaFoldDB" id="A0AAE2BUF6"/>
<dbReference type="Proteomes" id="UP001289374">
    <property type="component" value="Unassembled WGS sequence"/>
</dbReference>
<keyword evidence="2" id="KW-1185">Reference proteome</keyword>